<evidence type="ECO:0000256" key="1">
    <source>
        <dbReference type="SAM" id="Coils"/>
    </source>
</evidence>
<protein>
    <recommendedName>
        <fullName evidence="4">KfrA N-terminal DNA-binding domain-containing protein</fullName>
    </recommendedName>
</protein>
<feature type="coiled-coil region" evidence="1">
    <location>
        <begin position="252"/>
        <end position="321"/>
    </location>
</feature>
<dbReference type="RefSeq" id="WP_193952773.1">
    <property type="nucleotide sequence ID" value="NZ_JADEYS010000006.1"/>
</dbReference>
<keyword evidence="1" id="KW-0175">Coiled coil</keyword>
<reference evidence="2" key="1">
    <citation type="submission" date="2020-10" db="EMBL/GenBank/DDBJ databases">
        <title>Bacterium isolated from coastal waters sediment.</title>
        <authorList>
            <person name="Chen R.-J."/>
            <person name="Lu D.-C."/>
            <person name="Zhu K.-L."/>
            <person name="Du Z.-J."/>
        </authorList>
    </citation>
    <scope>NUCLEOTIDE SEQUENCE</scope>
    <source>
        <strain evidence="2">N1Y112</strain>
    </source>
</reference>
<evidence type="ECO:0000313" key="3">
    <source>
        <dbReference type="Proteomes" id="UP000640333"/>
    </source>
</evidence>
<evidence type="ECO:0008006" key="4">
    <source>
        <dbReference type="Google" id="ProtNLM"/>
    </source>
</evidence>
<evidence type="ECO:0000313" key="2">
    <source>
        <dbReference type="EMBL" id="MBE9397233.1"/>
    </source>
</evidence>
<accession>A0A8J7JY75</accession>
<dbReference type="Proteomes" id="UP000640333">
    <property type="component" value="Unassembled WGS sequence"/>
</dbReference>
<organism evidence="2 3">
    <name type="scientific">Pontibacterium sinense</name>
    <dbReference type="NCBI Taxonomy" id="2781979"/>
    <lineage>
        <taxon>Bacteria</taxon>
        <taxon>Pseudomonadati</taxon>
        <taxon>Pseudomonadota</taxon>
        <taxon>Gammaproteobacteria</taxon>
        <taxon>Oceanospirillales</taxon>
        <taxon>Oceanospirillaceae</taxon>
        <taxon>Pontibacterium</taxon>
    </lineage>
</organism>
<dbReference type="AlphaFoldDB" id="A0A8J7JY75"/>
<name>A0A8J7JY75_9GAMM</name>
<dbReference type="EMBL" id="JADEYS010000006">
    <property type="protein sequence ID" value="MBE9397233.1"/>
    <property type="molecule type" value="Genomic_DNA"/>
</dbReference>
<comment type="caution">
    <text evidence="2">The sequence shown here is derived from an EMBL/GenBank/DDBJ whole genome shotgun (WGS) entry which is preliminary data.</text>
</comment>
<gene>
    <name evidence="2" type="ORF">IOQ59_08170</name>
</gene>
<keyword evidence="3" id="KW-1185">Reference proteome</keyword>
<feature type="coiled-coil region" evidence="1">
    <location>
        <begin position="142"/>
        <end position="190"/>
    </location>
</feature>
<sequence length="368" mass="42431">MSEIISNETFFSAAERIMNDGGIPTLDVMADALECDVDTLKEPYEAWWELLASRTRSGTRSVGVSIQDVPEAINSAFSRIWNEALHEAHSHFSLERRYEKVGEEEQHRHHEEELIRSRGRVDEIEDRLRAQVERTNEANVHVKALEAEVKALKAGLESETGQRKDEEHRVSELEQELAQMRRARDESRRVFEQRLKDEQRNALDTVSKSEADVRYYRGSLDKVREESGKKESALTKSIHDLKAELAKKDVKIESHFTQIKSLEAELKLVKQNQGTTSRDISKLNSQLLAETNKTKRLEEKVVSLQEELRVAQQKKVASNNEASRRENAIRGQLSERDDEMVRLRGRNITLEKRLIALDEEVRRLKAAQ</sequence>
<proteinExistence type="predicted"/>